<evidence type="ECO:0000313" key="15">
    <source>
        <dbReference type="Proteomes" id="UP001530293"/>
    </source>
</evidence>
<comment type="pathway">
    <text evidence="2">Porphyrin-containing compound metabolism; chlorophyll biosynthesis.</text>
</comment>
<feature type="signal peptide" evidence="12">
    <location>
        <begin position="1"/>
        <end position="31"/>
    </location>
</feature>
<comment type="caution">
    <text evidence="14">The sequence shown here is derived from an EMBL/GenBank/DDBJ whole genome shotgun (WGS) entry which is preliminary data.</text>
</comment>
<dbReference type="InterPro" id="IPR044201">
    <property type="entry name" value="DVR-like"/>
</dbReference>
<dbReference type="PANTHER" id="PTHR47378">
    <property type="entry name" value="DIVINYL CHLOROPHYLLIDE A 8-VINYL-REDUCTASE, CHLOROPLASTIC"/>
    <property type="match status" value="1"/>
</dbReference>
<evidence type="ECO:0000256" key="10">
    <source>
        <dbReference type="ARBA" id="ARBA00024089"/>
    </source>
</evidence>
<evidence type="ECO:0000256" key="6">
    <source>
        <dbReference type="ARBA" id="ARBA00022946"/>
    </source>
</evidence>
<keyword evidence="7" id="KW-0560">Oxidoreductase</keyword>
<dbReference type="InterPro" id="IPR036291">
    <property type="entry name" value="NAD(P)-bd_dom_sf"/>
</dbReference>
<evidence type="ECO:0000256" key="7">
    <source>
        <dbReference type="ARBA" id="ARBA00023002"/>
    </source>
</evidence>
<dbReference type="AlphaFoldDB" id="A0ABD3LWQ7"/>
<dbReference type="Proteomes" id="UP001530293">
    <property type="component" value="Unassembled WGS sequence"/>
</dbReference>
<dbReference type="InterPro" id="IPR016040">
    <property type="entry name" value="NAD(P)-bd_dom"/>
</dbReference>
<dbReference type="GO" id="GO:0015995">
    <property type="term" value="P:chlorophyll biosynthetic process"/>
    <property type="evidence" value="ECO:0007669"/>
    <property type="project" value="UniProtKB-KW"/>
</dbReference>
<gene>
    <name evidence="14" type="ORF">ACHAWU_007135</name>
</gene>
<keyword evidence="12" id="KW-0732">Signal</keyword>
<comment type="catalytic activity">
    <reaction evidence="11">
        <text>protochlorophyllide a + NADP(+) = 3,8-divinyl protochlorophyllide a + NADPH + H(+)</text>
        <dbReference type="Rhea" id="RHEA:48884"/>
        <dbReference type="ChEBI" id="CHEBI:15378"/>
        <dbReference type="ChEBI" id="CHEBI:57783"/>
        <dbReference type="ChEBI" id="CHEBI:58349"/>
        <dbReference type="ChEBI" id="CHEBI:58632"/>
        <dbReference type="ChEBI" id="CHEBI:83350"/>
        <dbReference type="EC" id="1.3.1.75"/>
    </reaction>
</comment>
<dbReference type="Pfam" id="PF13460">
    <property type="entry name" value="NAD_binding_10"/>
    <property type="match status" value="1"/>
</dbReference>
<dbReference type="PANTHER" id="PTHR47378:SF1">
    <property type="entry name" value="DIVINYL CHLOROPHYLLIDE A 8-VINYL-REDUCTASE, CHLOROPLASTIC"/>
    <property type="match status" value="1"/>
</dbReference>
<dbReference type="EC" id="1.3.1.75" evidence="9"/>
<evidence type="ECO:0000256" key="9">
    <source>
        <dbReference type="ARBA" id="ARBA00024059"/>
    </source>
</evidence>
<accession>A0ABD3LWQ7</accession>
<evidence type="ECO:0000259" key="13">
    <source>
        <dbReference type="Pfam" id="PF13460"/>
    </source>
</evidence>
<reference evidence="14 15" key="1">
    <citation type="submission" date="2024-10" db="EMBL/GenBank/DDBJ databases">
        <title>Updated reference genomes for cyclostephanoid diatoms.</title>
        <authorList>
            <person name="Roberts W.R."/>
            <person name="Alverson A.J."/>
        </authorList>
    </citation>
    <scope>NUCLEOTIDE SEQUENCE [LARGE SCALE GENOMIC DNA]</scope>
    <source>
        <strain evidence="14 15">AJA232-27</strain>
    </source>
</reference>
<keyword evidence="15" id="KW-1185">Reference proteome</keyword>
<evidence type="ECO:0000313" key="14">
    <source>
        <dbReference type="EMBL" id="KAL3756184.1"/>
    </source>
</evidence>
<keyword evidence="8" id="KW-0149">Chlorophyll biosynthesis</keyword>
<evidence type="ECO:0000256" key="12">
    <source>
        <dbReference type="SAM" id="SignalP"/>
    </source>
</evidence>
<name>A0ABD3LWQ7_9STRA</name>
<dbReference type="EMBL" id="JALLBG020000312">
    <property type="protein sequence ID" value="KAL3756184.1"/>
    <property type="molecule type" value="Genomic_DNA"/>
</dbReference>
<feature type="domain" description="NAD(P)-binding" evidence="13">
    <location>
        <begin position="104"/>
        <end position="312"/>
    </location>
</feature>
<proteinExistence type="predicted"/>
<evidence type="ECO:0000256" key="2">
    <source>
        <dbReference type="ARBA" id="ARBA00005173"/>
    </source>
</evidence>
<evidence type="ECO:0000256" key="4">
    <source>
        <dbReference type="ARBA" id="ARBA00022640"/>
    </source>
</evidence>
<feature type="chain" id="PRO_5044809193" description="Divinyl chlorophyllide a 8-vinyl-reductase, chloroplastic" evidence="12">
    <location>
        <begin position="32"/>
        <end position="504"/>
    </location>
</feature>
<organism evidence="14 15">
    <name type="scientific">Discostella pseudostelligera</name>
    <dbReference type="NCBI Taxonomy" id="259834"/>
    <lineage>
        <taxon>Eukaryota</taxon>
        <taxon>Sar</taxon>
        <taxon>Stramenopiles</taxon>
        <taxon>Ochrophyta</taxon>
        <taxon>Bacillariophyta</taxon>
        <taxon>Coscinodiscophyceae</taxon>
        <taxon>Thalassiosirophycidae</taxon>
        <taxon>Stephanodiscales</taxon>
        <taxon>Stephanodiscaceae</taxon>
        <taxon>Discostella</taxon>
    </lineage>
</organism>
<keyword evidence="4" id="KW-0934">Plastid</keyword>
<keyword evidence="5" id="KW-0521">NADP</keyword>
<dbReference type="GO" id="GO:0033728">
    <property type="term" value="F:3,8-divinyl protochlorophyllide a 8-vinyl-reductase (NADPH) activity"/>
    <property type="evidence" value="ECO:0007669"/>
    <property type="project" value="UniProtKB-EC"/>
</dbReference>
<evidence type="ECO:0000256" key="1">
    <source>
        <dbReference type="ARBA" id="ARBA00004229"/>
    </source>
</evidence>
<evidence type="ECO:0000256" key="11">
    <source>
        <dbReference type="ARBA" id="ARBA00049498"/>
    </source>
</evidence>
<evidence type="ECO:0000256" key="5">
    <source>
        <dbReference type="ARBA" id="ARBA00022857"/>
    </source>
</evidence>
<evidence type="ECO:0000256" key="3">
    <source>
        <dbReference type="ARBA" id="ARBA00022528"/>
    </source>
</evidence>
<dbReference type="Gene3D" id="3.40.50.720">
    <property type="entry name" value="NAD(P)-binding Rossmann-like Domain"/>
    <property type="match status" value="1"/>
</dbReference>
<keyword evidence="6" id="KW-0809">Transit peptide</keyword>
<dbReference type="SUPFAM" id="SSF51735">
    <property type="entry name" value="NAD(P)-binding Rossmann-fold domains"/>
    <property type="match status" value="1"/>
</dbReference>
<dbReference type="GO" id="GO:0009507">
    <property type="term" value="C:chloroplast"/>
    <property type="evidence" value="ECO:0007669"/>
    <property type="project" value="UniProtKB-SubCell"/>
</dbReference>
<evidence type="ECO:0000256" key="8">
    <source>
        <dbReference type="ARBA" id="ARBA00023171"/>
    </source>
</evidence>
<protein>
    <recommendedName>
        <fullName evidence="10">Divinyl chlorophyllide a 8-vinyl-reductase, chloroplastic</fullName>
        <ecNumber evidence="9">1.3.1.75</ecNumber>
    </recommendedName>
</protein>
<keyword evidence="3" id="KW-0150">Chloroplast</keyword>
<comment type="subcellular location">
    <subcellularLocation>
        <location evidence="1">Plastid</location>
        <location evidence="1">Chloroplast</location>
    </subcellularLocation>
</comment>
<sequence>MQLQIQQRQRNCGNIARIAISAIFLLHRALCSSALLSVVPASTTKQNTESKFLLARTTSFLSTKPYFTEYAAESADTNIRIGDANSIISNNQRSGLGKTAIIAGSTGYIGRACVRECVARGYNTIALVRDISRASTDEALHRASLVECDVTNQSEVRNLFVDIANGKYVGTMQERGGRETSPPPVDIVISCLASPSGIESEVHAIDYQATLNVLNAGRNPSVKARHFVLLSAFCCRNPILKLQQAKLQFEKRLSEQNEMTYSIVRPTAFFKSVSGQYESILQGNSYVLFGDGAATQCNPIAEEDLAKFMCDSALEEYKEQRWGKILNVGGPDAPLTNKMLGEMMFRAINKPAKFVYVPTQVFDLSISMIEFFAKFWPSPKWKDVLETAKIGKYYAVEDMLTTEEDEKFGSIRMMDHFEKIAREGQDPFTPVYVSHLLFSRRKQCLRATAVISKTLEALPAVSISVPLGFGLLSKPDLVQDVISPNSLANVHMMLAGLSDTPTIS</sequence>